<feature type="compositionally biased region" description="Basic and acidic residues" evidence="1">
    <location>
        <begin position="187"/>
        <end position="203"/>
    </location>
</feature>
<reference evidence="2" key="1">
    <citation type="submission" date="2022-02" db="EMBL/GenBank/DDBJ databases">
        <authorList>
            <person name="King R."/>
        </authorList>
    </citation>
    <scope>NUCLEOTIDE SEQUENCE</scope>
</reference>
<evidence type="ECO:0000313" key="2">
    <source>
        <dbReference type="EMBL" id="CAH1716709.1"/>
    </source>
</evidence>
<gene>
    <name evidence="2" type="ORF">APHIGO_LOCUS3676</name>
</gene>
<accession>A0A9P0IU62</accession>
<sequence>MAYVVWRVLRKKYLKVRSGVTLNGLVTTESITAEADSPSPTSATTTAMTVTGAAVGHFYRQFSKKNKKNVDKKNNNNNNNNNGDNNNSNSKKTHRQNCDDASVAEAVATSTSATAAVDAAVRVTDVTDAAASESAAERVADRPAAAAPHNPRLRPAQLGQAVDAPPWLVADHFVTEHVVHEHVSVVPEPDHADPVPAAPDEHAAPSQSGPATAVCGKSPAAAASSCAHDPRQKLFTVQQLVDEFIGPYYVNYSETRAVLVRQAKQLLTNVYQDDVANFHGCFCVPVSEILKKVVETFRKYQHNHRRYYISRSLSIRNTQIHLLYCLYRNEIRV</sequence>
<dbReference type="EMBL" id="OU899034">
    <property type="protein sequence ID" value="CAH1716709.1"/>
    <property type="molecule type" value="Genomic_DNA"/>
</dbReference>
<protein>
    <submittedName>
        <fullName evidence="2">Uncharacterized protein</fullName>
    </submittedName>
</protein>
<name>A0A9P0IU62_APHGO</name>
<dbReference type="AlphaFoldDB" id="A0A9P0IU62"/>
<dbReference type="Proteomes" id="UP001154329">
    <property type="component" value="Chromosome 1"/>
</dbReference>
<feature type="region of interest" description="Disordered" evidence="1">
    <location>
        <begin position="64"/>
        <end position="101"/>
    </location>
</feature>
<reference evidence="2" key="2">
    <citation type="submission" date="2022-10" db="EMBL/GenBank/DDBJ databases">
        <authorList>
            <consortium name="ENA_rothamsted_submissions"/>
            <consortium name="culmorum"/>
            <person name="King R."/>
        </authorList>
    </citation>
    <scope>NUCLEOTIDE SEQUENCE</scope>
</reference>
<organism evidence="2 3">
    <name type="scientific">Aphis gossypii</name>
    <name type="common">Cotton aphid</name>
    <dbReference type="NCBI Taxonomy" id="80765"/>
    <lineage>
        <taxon>Eukaryota</taxon>
        <taxon>Metazoa</taxon>
        <taxon>Ecdysozoa</taxon>
        <taxon>Arthropoda</taxon>
        <taxon>Hexapoda</taxon>
        <taxon>Insecta</taxon>
        <taxon>Pterygota</taxon>
        <taxon>Neoptera</taxon>
        <taxon>Paraneoptera</taxon>
        <taxon>Hemiptera</taxon>
        <taxon>Sternorrhyncha</taxon>
        <taxon>Aphidomorpha</taxon>
        <taxon>Aphidoidea</taxon>
        <taxon>Aphididae</taxon>
        <taxon>Aphidini</taxon>
        <taxon>Aphis</taxon>
        <taxon>Aphis</taxon>
    </lineage>
</organism>
<keyword evidence="3" id="KW-1185">Reference proteome</keyword>
<evidence type="ECO:0000256" key="1">
    <source>
        <dbReference type="SAM" id="MobiDB-lite"/>
    </source>
</evidence>
<feature type="compositionally biased region" description="Low complexity" evidence="1">
    <location>
        <begin position="75"/>
        <end position="90"/>
    </location>
</feature>
<evidence type="ECO:0000313" key="3">
    <source>
        <dbReference type="Proteomes" id="UP001154329"/>
    </source>
</evidence>
<feature type="region of interest" description="Disordered" evidence="1">
    <location>
        <begin position="187"/>
        <end position="215"/>
    </location>
</feature>
<proteinExistence type="predicted"/>